<feature type="domain" description="DinB-like" evidence="1">
    <location>
        <begin position="9"/>
        <end position="143"/>
    </location>
</feature>
<sequence length="151" mass="17258">MKSQGLIKQFQFVRMGTLKKFDTITEEMADVKFDGLNNTLRWQLGHIYTVTEMGMHLGSPEKMQLPARYKDLFGNGTSPANWTDEVPTLQELKEKLHSQMARVIELADETNETAAPFEIANFKTVGEMVHFSISHEMLHQGQIIIMTKLTQ</sequence>
<dbReference type="EMBL" id="CP096034">
    <property type="protein sequence ID" value="UPM54805.1"/>
    <property type="molecule type" value="Genomic_DNA"/>
</dbReference>
<dbReference type="InterPro" id="IPR024775">
    <property type="entry name" value="DinB-like"/>
</dbReference>
<dbReference type="Pfam" id="PF12867">
    <property type="entry name" value="DinB_2"/>
    <property type="match status" value="1"/>
</dbReference>
<reference evidence="2 3" key="1">
    <citation type="submission" date="2022-04" db="EMBL/GenBank/DDBJ databases">
        <title>Mechanism of arsenic methylation and mitigation arsenic toxicity by Bacillus sp. LH14 from an Arsenic-Contaminated Paddy Soil.</title>
        <authorList>
            <person name="Wang D."/>
        </authorList>
    </citation>
    <scope>NUCLEOTIDE SEQUENCE [LARGE SCALE GENOMIC DNA]</scope>
    <source>
        <strain evidence="2 3">LH14</strain>
    </source>
</reference>
<keyword evidence="3" id="KW-1185">Reference proteome</keyword>
<evidence type="ECO:0000313" key="3">
    <source>
        <dbReference type="Proteomes" id="UP000830639"/>
    </source>
</evidence>
<evidence type="ECO:0000259" key="1">
    <source>
        <dbReference type="Pfam" id="PF12867"/>
    </source>
</evidence>
<dbReference type="SUPFAM" id="SSF109854">
    <property type="entry name" value="DinB/YfiT-like putative metalloenzymes"/>
    <property type="match status" value="1"/>
</dbReference>
<name>A0ABY4JNZ7_9BACI</name>
<dbReference type="Proteomes" id="UP000830639">
    <property type="component" value="Chromosome"/>
</dbReference>
<proteinExistence type="predicted"/>
<accession>A0ABY4JNZ7</accession>
<protein>
    <submittedName>
        <fullName evidence="2">DinB family protein</fullName>
    </submittedName>
</protein>
<organism evidence="2 3">
    <name type="scientific">Gottfriedia acidiceleris</name>
    <dbReference type="NCBI Taxonomy" id="371036"/>
    <lineage>
        <taxon>Bacteria</taxon>
        <taxon>Bacillati</taxon>
        <taxon>Bacillota</taxon>
        <taxon>Bacilli</taxon>
        <taxon>Bacillales</taxon>
        <taxon>Bacillaceae</taxon>
        <taxon>Gottfriedia</taxon>
    </lineage>
</organism>
<dbReference type="RefSeq" id="WP_248267890.1">
    <property type="nucleotide sequence ID" value="NZ_CP096034.1"/>
</dbReference>
<evidence type="ECO:0000313" key="2">
    <source>
        <dbReference type="EMBL" id="UPM54805.1"/>
    </source>
</evidence>
<dbReference type="Gene3D" id="1.20.120.450">
    <property type="entry name" value="dinb family like domain"/>
    <property type="match status" value="1"/>
</dbReference>
<dbReference type="InterPro" id="IPR034660">
    <property type="entry name" value="DinB/YfiT-like"/>
</dbReference>
<gene>
    <name evidence="2" type="ORF">MY490_02730</name>
</gene>